<dbReference type="Pfam" id="PF14907">
    <property type="entry name" value="NTP_transf_5"/>
    <property type="match status" value="1"/>
</dbReference>
<dbReference type="Pfam" id="PF13471">
    <property type="entry name" value="Transglut_core3"/>
    <property type="match status" value="1"/>
</dbReference>
<name>A0ABV6B393_9DEIO</name>
<keyword evidence="3" id="KW-1185">Reference proteome</keyword>
<dbReference type="Proteomes" id="UP001589733">
    <property type="component" value="Unassembled WGS sequence"/>
</dbReference>
<dbReference type="InterPro" id="IPR039498">
    <property type="entry name" value="NTP_transf_5"/>
</dbReference>
<organism evidence="2 3">
    <name type="scientific">Deinococcus oregonensis</name>
    <dbReference type="NCBI Taxonomy" id="1805970"/>
    <lineage>
        <taxon>Bacteria</taxon>
        <taxon>Thermotogati</taxon>
        <taxon>Deinococcota</taxon>
        <taxon>Deinococci</taxon>
        <taxon>Deinococcales</taxon>
        <taxon>Deinococcaceae</taxon>
        <taxon>Deinococcus</taxon>
    </lineage>
</organism>
<gene>
    <name evidence="2" type="ORF">ACFFLM_15330</name>
</gene>
<reference evidence="2 3" key="1">
    <citation type="submission" date="2024-09" db="EMBL/GenBank/DDBJ databases">
        <authorList>
            <person name="Sun Q."/>
            <person name="Mori K."/>
        </authorList>
    </citation>
    <scope>NUCLEOTIDE SEQUENCE [LARGE SCALE GENOMIC DNA]</scope>
    <source>
        <strain evidence="2 3">JCM 13503</strain>
    </source>
</reference>
<dbReference type="RefSeq" id="WP_380011981.1">
    <property type="nucleotide sequence ID" value="NZ_JBHLYR010000046.1"/>
</dbReference>
<evidence type="ECO:0000259" key="1">
    <source>
        <dbReference type="Pfam" id="PF13471"/>
    </source>
</evidence>
<dbReference type="NCBIfam" id="NF033537">
    <property type="entry name" value="lasso_biosyn_B2"/>
    <property type="match status" value="1"/>
</dbReference>
<sequence>MPVDSDVLVRALTTDPPQISAEDVPHIVAAGLAGEVRGRLPPDHPFTKLLWPGHLALGVRHSLIRSELRPLIAAWEREGIPALLFKGFALTEFEYATPGERFYGDVDVLLPEEPATVIRAVHLALAHGWRSDGAHAFPERWTHEGAHLYSPNGQIRLDVHRFVVAWSVGSQRRQRTLTRAMWAHAQAVDWEGIRVWCPSPTDALVIALALNRQWSGDQGGLKPADYADTRVLLRRSGLTMHQLAQRAQHVGAGHTWAAFWQVCNPERRHFALNAQATSGLLKRAARHDGVNLNREVWRIRLSAVPRRLRSMISVLPDVLAARWALRGGGDPRAHLARWTRSGSTRPLPPSRLQDVILGVSHLTRLLYPRQSRVGTCLPRAYATYRVLHRLGCPVVFVSGVGRTSAGIQGHAWIENARGSLDAYGEPLNRMHFKEVFHYPE</sequence>
<dbReference type="InterPro" id="IPR032708">
    <property type="entry name" value="McjB_C"/>
</dbReference>
<protein>
    <submittedName>
        <fullName evidence="2">Lasso peptide biosynthesis B2 protein</fullName>
    </submittedName>
</protein>
<evidence type="ECO:0000313" key="2">
    <source>
        <dbReference type="EMBL" id="MFB9993341.1"/>
    </source>
</evidence>
<accession>A0ABV6B393</accession>
<feature type="domain" description="Microcin J25-processing protein McjB C-terminal" evidence="1">
    <location>
        <begin position="319"/>
        <end position="435"/>
    </location>
</feature>
<evidence type="ECO:0000313" key="3">
    <source>
        <dbReference type="Proteomes" id="UP001589733"/>
    </source>
</evidence>
<proteinExistence type="predicted"/>
<comment type="caution">
    <text evidence="2">The sequence shown here is derived from an EMBL/GenBank/DDBJ whole genome shotgun (WGS) entry which is preliminary data.</text>
</comment>
<dbReference type="InterPro" id="IPR053521">
    <property type="entry name" value="McjB-like"/>
</dbReference>
<dbReference type="EMBL" id="JBHLYR010000046">
    <property type="protein sequence ID" value="MFB9993341.1"/>
    <property type="molecule type" value="Genomic_DNA"/>
</dbReference>